<name>A0ABM6TXL7_FUSMR</name>
<keyword evidence="2" id="KW-1185">Reference proteome</keyword>
<dbReference type="GeneID" id="62763625"/>
<dbReference type="InterPro" id="IPR056908">
    <property type="entry name" value="Gp80-like"/>
</dbReference>
<dbReference type="RefSeq" id="WP_005885711.1">
    <property type="nucleotide sequence ID" value="NZ_CP028102.1"/>
</dbReference>
<sequence length="125" mass="14195">MAGLTHLGENLIINEVFRKEGKNYYLGLLKADPTDNASNIQEVEGTSYARQQITFEEPQNGETYNKNDINFPVATENWGWITHIGLFDNVSGGNLIAYSALDYRKEIRAADIYKIPNAFFIFKID</sequence>
<evidence type="ECO:0000313" key="1">
    <source>
        <dbReference type="EMBL" id="AVQ19188.1"/>
    </source>
</evidence>
<proteinExistence type="predicted"/>
<protein>
    <submittedName>
        <fullName evidence="1">Uncharacterized protein</fullName>
    </submittedName>
</protein>
<evidence type="ECO:0000313" key="2">
    <source>
        <dbReference type="Proteomes" id="UP000240258"/>
    </source>
</evidence>
<dbReference type="Pfam" id="PF23140">
    <property type="entry name" value="Gp80"/>
    <property type="match status" value="1"/>
</dbReference>
<reference evidence="2" key="1">
    <citation type="journal article" date="2018" name="MSphere">
        <title>Fusobacterium Genomics Using MinION and Illumina Sequencing Enables Genome Completion and Correction.</title>
        <authorList>
            <person name="Todd S.M."/>
            <person name="Settlage R.E."/>
            <person name="Lahmers K.K."/>
            <person name="Slade D.J."/>
        </authorList>
    </citation>
    <scope>NUCLEOTIDE SEQUENCE [LARGE SCALE GENOMIC DNA]</scope>
    <source>
        <strain evidence="2">ATCC 9817</strain>
    </source>
</reference>
<gene>
    <name evidence="1" type="ORF">C4N19_08805</name>
</gene>
<dbReference type="Proteomes" id="UP000240258">
    <property type="component" value="Chromosome"/>
</dbReference>
<dbReference type="EMBL" id="CP028102">
    <property type="protein sequence ID" value="AVQ19188.1"/>
    <property type="molecule type" value="Genomic_DNA"/>
</dbReference>
<accession>A0ABM6TXL7</accession>
<organism evidence="1 2">
    <name type="scientific">Fusobacterium mortiferum ATCC 9817</name>
    <dbReference type="NCBI Taxonomy" id="469616"/>
    <lineage>
        <taxon>Bacteria</taxon>
        <taxon>Fusobacteriati</taxon>
        <taxon>Fusobacteriota</taxon>
        <taxon>Fusobacteriia</taxon>
        <taxon>Fusobacteriales</taxon>
        <taxon>Fusobacteriaceae</taxon>
        <taxon>Fusobacterium</taxon>
    </lineage>
</organism>